<accession>A0AAV3SLV0</accession>
<evidence type="ECO:0000313" key="4">
    <source>
        <dbReference type="Proteomes" id="UP000830542"/>
    </source>
</evidence>
<feature type="domain" description="PIN" evidence="1">
    <location>
        <begin position="1"/>
        <end position="127"/>
    </location>
</feature>
<dbReference type="GO" id="GO:0016075">
    <property type="term" value="P:rRNA catabolic process"/>
    <property type="evidence" value="ECO:0007669"/>
    <property type="project" value="TreeGrafter"/>
</dbReference>
<evidence type="ECO:0000313" key="3">
    <source>
        <dbReference type="EMBL" id="UOO94080.1"/>
    </source>
</evidence>
<dbReference type="AlphaFoldDB" id="A0AAV3SLV0"/>
<organism evidence="2 5">
    <name type="scientific">Halococcus dombrowskii</name>
    <dbReference type="NCBI Taxonomy" id="179637"/>
    <lineage>
        <taxon>Archaea</taxon>
        <taxon>Methanobacteriati</taxon>
        <taxon>Methanobacteriota</taxon>
        <taxon>Stenosarchaea group</taxon>
        <taxon>Halobacteria</taxon>
        <taxon>Halobacteriales</taxon>
        <taxon>Halococcaceae</taxon>
        <taxon>Halococcus</taxon>
    </lineage>
</organism>
<dbReference type="GeneID" id="71761954"/>
<evidence type="ECO:0000313" key="5">
    <source>
        <dbReference type="Proteomes" id="UP001500962"/>
    </source>
</evidence>
<dbReference type="InterPro" id="IPR039018">
    <property type="entry name" value="VapC20-like"/>
</dbReference>
<dbReference type="InterPro" id="IPR029060">
    <property type="entry name" value="PIN-like_dom_sf"/>
</dbReference>
<reference evidence="2" key="1">
    <citation type="journal article" date="2014" name="Int. J. Syst. Evol. Microbiol.">
        <title>Complete genome sequence of Corynebacterium casei LMG S-19264T (=DSM 44701T), isolated from a smear-ripened cheese.</title>
        <authorList>
            <consortium name="US DOE Joint Genome Institute (JGI-PGF)"/>
            <person name="Walter F."/>
            <person name="Albersmeier A."/>
            <person name="Kalinowski J."/>
            <person name="Ruckert C."/>
        </authorList>
    </citation>
    <scope>NUCLEOTIDE SEQUENCE</scope>
    <source>
        <strain evidence="2">JCM 12289</strain>
    </source>
</reference>
<dbReference type="PANTHER" id="PTHR42188:SF1">
    <property type="entry name" value="23S RRNA-SPECIFIC ENDONUCLEASE VAPC20"/>
    <property type="match status" value="1"/>
</dbReference>
<dbReference type="InterPro" id="IPR002716">
    <property type="entry name" value="PIN_dom"/>
</dbReference>
<proteinExistence type="predicted"/>
<keyword evidence="4" id="KW-1185">Reference proteome</keyword>
<reference evidence="3" key="2">
    <citation type="submission" date="2022-04" db="EMBL/GenBank/DDBJ databases">
        <title>Sequencing and genomic assembly of Halococcus dombrowskii.</title>
        <authorList>
            <person name="Lim S.W."/>
            <person name="MacLea K.S."/>
        </authorList>
    </citation>
    <scope>NUCLEOTIDE SEQUENCE</scope>
    <source>
        <strain evidence="3">H4</strain>
    </source>
</reference>
<name>A0AAV3SLV0_HALDO</name>
<protein>
    <submittedName>
        <fullName evidence="3">PIN domain-containing protein</fullName>
    </submittedName>
</protein>
<dbReference type="Proteomes" id="UP000830542">
    <property type="component" value="Chromosome"/>
</dbReference>
<dbReference type="PANTHER" id="PTHR42188">
    <property type="entry name" value="23S RRNA-SPECIFIC ENDONUCLEASE VAPC20"/>
    <property type="match status" value="1"/>
</dbReference>
<gene>
    <name evidence="2" type="ORF">GCM10008985_34830</name>
    <name evidence="3" type="ORF">MUK72_08860</name>
</gene>
<sequence length="141" mass="16104">MFIDTGAFYAWFKESDDNHNNAEAIFQSIRSQSLPYQPLFTSRYVLSELATLILYNDGHREAIRAFDAVYTSESFTFLTVSKEIYAAAREEFGRYNDHDISFVDHLSGVLADEHDIERIFAFDDDFRTPGLTLVPGDTGEP</sequence>
<evidence type="ECO:0000313" key="2">
    <source>
        <dbReference type="EMBL" id="GAA0475535.1"/>
    </source>
</evidence>
<dbReference type="KEGG" id="hdo:MUK72_08860"/>
<dbReference type="RefSeq" id="WP_244699101.1">
    <property type="nucleotide sequence ID" value="NZ_BAAADN010000085.1"/>
</dbReference>
<dbReference type="Gene3D" id="3.40.50.1010">
    <property type="entry name" value="5'-nuclease"/>
    <property type="match status" value="1"/>
</dbReference>
<dbReference type="EMBL" id="BAAADN010000085">
    <property type="protein sequence ID" value="GAA0475535.1"/>
    <property type="molecule type" value="Genomic_DNA"/>
</dbReference>
<dbReference type="Pfam" id="PF01850">
    <property type="entry name" value="PIN"/>
    <property type="match status" value="1"/>
</dbReference>
<dbReference type="Proteomes" id="UP001500962">
    <property type="component" value="Unassembled WGS sequence"/>
</dbReference>
<dbReference type="SUPFAM" id="SSF88723">
    <property type="entry name" value="PIN domain-like"/>
    <property type="match status" value="1"/>
</dbReference>
<reference evidence="2" key="3">
    <citation type="submission" date="2023-12" db="EMBL/GenBank/DDBJ databases">
        <authorList>
            <person name="Sun Q."/>
            <person name="Inoue M."/>
        </authorList>
    </citation>
    <scope>NUCLEOTIDE SEQUENCE</scope>
    <source>
        <strain evidence="2">JCM 12289</strain>
    </source>
</reference>
<dbReference type="EMBL" id="CP095005">
    <property type="protein sequence ID" value="UOO94080.1"/>
    <property type="molecule type" value="Genomic_DNA"/>
</dbReference>
<evidence type="ECO:0000259" key="1">
    <source>
        <dbReference type="Pfam" id="PF01850"/>
    </source>
</evidence>
<dbReference type="GO" id="GO:0004521">
    <property type="term" value="F:RNA endonuclease activity"/>
    <property type="evidence" value="ECO:0007669"/>
    <property type="project" value="InterPro"/>
</dbReference>